<dbReference type="AlphaFoldDB" id="A0A4Y7LS26"/>
<evidence type="ECO:0000256" key="2">
    <source>
        <dbReference type="ARBA" id="ARBA00004496"/>
    </source>
</evidence>
<evidence type="ECO:0000256" key="3">
    <source>
        <dbReference type="ARBA" id="ARBA00018915"/>
    </source>
</evidence>
<dbReference type="PROSITE" id="PS51203">
    <property type="entry name" value="CS"/>
    <property type="match status" value="1"/>
</dbReference>
<evidence type="ECO:0000256" key="5">
    <source>
        <dbReference type="ARBA" id="ARBA00023242"/>
    </source>
</evidence>
<dbReference type="EMBL" id="LR000898">
    <property type="protein sequence ID" value="SVE70517.1"/>
    <property type="molecule type" value="mRNA"/>
</dbReference>
<dbReference type="EMBL" id="LR002779">
    <property type="protein sequence ID" value="SVE72398.1"/>
    <property type="molecule type" value="mRNA"/>
</dbReference>
<gene>
    <name evidence="9" type="primary">EOG090X08S2</name>
</gene>
<organism evidence="9">
    <name type="scientific">Daphnia similis</name>
    <dbReference type="NCBI Taxonomy" id="35528"/>
    <lineage>
        <taxon>Eukaryota</taxon>
        <taxon>Metazoa</taxon>
        <taxon>Ecdysozoa</taxon>
        <taxon>Arthropoda</taxon>
        <taxon>Crustacea</taxon>
        <taxon>Branchiopoda</taxon>
        <taxon>Diplostraca</taxon>
        <taxon>Cladocera</taxon>
        <taxon>Anomopoda</taxon>
        <taxon>Daphniidae</taxon>
        <taxon>Daphnia</taxon>
        <taxon>Daphnia similis group</taxon>
    </lineage>
</organism>
<evidence type="ECO:0000313" key="7">
    <source>
        <dbReference type="EMBL" id="SVE70517.1"/>
    </source>
</evidence>
<dbReference type="GO" id="GO:0005737">
    <property type="term" value="C:cytoplasm"/>
    <property type="evidence" value="ECO:0007669"/>
    <property type="project" value="UniProtKB-SubCell"/>
</dbReference>
<dbReference type="CDD" id="cd06467">
    <property type="entry name" value="p23_NUDC_like"/>
    <property type="match status" value="1"/>
</dbReference>
<evidence type="ECO:0000256" key="4">
    <source>
        <dbReference type="ARBA" id="ARBA00022490"/>
    </source>
</evidence>
<dbReference type="Gene3D" id="2.60.40.790">
    <property type="match status" value="1"/>
</dbReference>
<dbReference type="EMBL" id="LR001521">
    <property type="protein sequence ID" value="SVE71140.1"/>
    <property type="molecule type" value="mRNA"/>
</dbReference>
<reference evidence="9" key="1">
    <citation type="submission" date="2018-08" db="EMBL/GenBank/DDBJ databases">
        <authorList>
            <person name="Cornetti L."/>
        </authorList>
    </citation>
    <scope>NUCLEOTIDE SEQUENCE</scope>
    <source>
        <strain evidence="7">CA-CBC-31</strain>
        <strain evidence="8">CA-CBC-34</strain>
        <strain evidence="9">CA-CBC-38</strain>
    </source>
</reference>
<dbReference type="Pfam" id="PF04969">
    <property type="entry name" value="CS"/>
    <property type="match status" value="1"/>
</dbReference>
<dbReference type="InterPro" id="IPR007052">
    <property type="entry name" value="CS_dom"/>
</dbReference>
<name>A0A4Y7LS26_9CRUS</name>
<evidence type="ECO:0000313" key="8">
    <source>
        <dbReference type="EMBL" id="SVE71140.1"/>
    </source>
</evidence>
<feature type="domain" description="CS" evidence="6">
    <location>
        <begin position="310"/>
        <end position="397"/>
    </location>
</feature>
<sequence length="611" mass="68499">MMITIKFRYCSLLDTLITKEMEQLFELRPQKDLLDPTFEGYKLSLDSLPVYKHEVPVAVEHLKPNEEQFSFQHVKTFGLHNHLIDDPWSDEVAFFISKDLQIFKINLHSLVSQSPEFKSVWQLPRHLESRDGWFNASLSFAGPELAVITDGGGVLHIVDTGIRTPANSHLWQAKFSSEDLGNSEPFKITHSMLNTTESNQSETLSVLALKVESIDKVESQIALSVFGCSEKETPFINCLEWVQYEHTDGHWSFKQLKRLAVPHGLDYASILSPGKALCLIAREPLGIIFDSKKDVAAPLANNETMQDETETKVAYTWTESPEEVTVWITFDKQTSKHDLVVKIESQALKVVYKHQTYLDGELAHPISVGSSTWTLSDGKLELILSKSDKSLSWNHLIQSDLRGRKVLDAETAADYESQAEGGGRPPVFSSEQLEECDDMPMDESCVFRFNGETNEFTHKAILSGQLLFFTQSAPGLAPAFCLRHDVDGLIWQPMGDELEQSWGCLHTAALQALGYIQASKEQRKFTVAPPNMTYAALCDAFSHVYIYRQSNCTSTGVEMVHRPTGRRVGNVARQQVLNIDSSEECLGALATNSFLLLLTSSSLFAIRVNSD</sequence>
<dbReference type="GO" id="GO:0005634">
    <property type="term" value="C:nucleus"/>
    <property type="evidence" value="ECO:0007669"/>
    <property type="project" value="UniProtKB-SubCell"/>
</dbReference>
<protein>
    <recommendedName>
        <fullName evidence="3">NudC domain-containing protein 1</fullName>
    </recommendedName>
</protein>
<evidence type="ECO:0000256" key="1">
    <source>
        <dbReference type="ARBA" id="ARBA00004123"/>
    </source>
</evidence>
<dbReference type="PANTHER" id="PTHR21664:SF1">
    <property type="entry name" value="NUDC DOMAIN-CONTAINING PROTEIN 1"/>
    <property type="match status" value="1"/>
</dbReference>
<dbReference type="SUPFAM" id="SSF49764">
    <property type="entry name" value="HSP20-like chaperones"/>
    <property type="match status" value="1"/>
</dbReference>
<keyword evidence="4" id="KW-0963">Cytoplasm</keyword>
<dbReference type="InterPro" id="IPR008978">
    <property type="entry name" value="HSP20-like_chaperone"/>
</dbReference>
<accession>A0A4Y7LS26</accession>
<dbReference type="InterPro" id="IPR037895">
    <property type="entry name" value="NUDCD1"/>
</dbReference>
<keyword evidence="5" id="KW-0539">Nucleus</keyword>
<proteinExistence type="evidence at transcript level"/>
<comment type="subcellular location">
    <subcellularLocation>
        <location evidence="2">Cytoplasm</location>
    </subcellularLocation>
    <subcellularLocation>
        <location evidence="1">Nucleus</location>
    </subcellularLocation>
</comment>
<dbReference type="PANTHER" id="PTHR21664">
    <property type="entry name" value="CHRONIC MYELOGENOUS LEUKEMIA TUMOR ANTIGEN 66"/>
    <property type="match status" value="1"/>
</dbReference>
<evidence type="ECO:0000313" key="9">
    <source>
        <dbReference type="EMBL" id="SVE72398.1"/>
    </source>
</evidence>
<evidence type="ECO:0000259" key="6">
    <source>
        <dbReference type="PROSITE" id="PS51203"/>
    </source>
</evidence>